<dbReference type="AlphaFoldDB" id="A0A6J4RWX6"/>
<name>A0A6J4RWX6_9BACT</name>
<feature type="non-terminal residue" evidence="1">
    <location>
        <position position="1"/>
    </location>
</feature>
<dbReference type="EMBL" id="CADCVN010000435">
    <property type="protein sequence ID" value="CAA9483878.1"/>
    <property type="molecule type" value="Genomic_DNA"/>
</dbReference>
<evidence type="ECO:0000313" key="1">
    <source>
        <dbReference type="EMBL" id="CAA9483878.1"/>
    </source>
</evidence>
<accession>A0A6J4RWX6</accession>
<organism evidence="1">
    <name type="scientific">uncultured Segetibacter sp</name>
    <dbReference type="NCBI Taxonomy" id="481133"/>
    <lineage>
        <taxon>Bacteria</taxon>
        <taxon>Pseudomonadati</taxon>
        <taxon>Bacteroidota</taxon>
        <taxon>Chitinophagia</taxon>
        <taxon>Chitinophagales</taxon>
        <taxon>Chitinophagaceae</taxon>
        <taxon>Segetibacter</taxon>
        <taxon>environmental samples</taxon>
    </lineage>
</organism>
<protein>
    <submittedName>
        <fullName evidence="1">Uncharacterized protein</fullName>
    </submittedName>
</protein>
<sequence length="53" mass="6078">AKLVNFVYHAKSSLIITDSSKTVELIKKLQQKSLLLKRNFATIFSNLHSYKLV</sequence>
<reference evidence="1" key="1">
    <citation type="submission" date="2020-02" db="EMBL/GenBank/DDBJ databases">
        <authorList>
            <person name="Meier V. D."/>
        </authorList>
    </citation>
    <scope>NUCLEOTIDE SEQUENCE</scope>
    <source>
        <strain evidence="1">AVDCRST_MAG96</strain>
    </source>
</reference>
<gene>
    <name evidence="1" type="ORF">AVDCRST_MAG96-1151</name>
</gene>
<proteinExistence type="predicted"/>